<evidence type="ECO:0000256" key="4">
    <source>
        <dbReference type="ARBA" id="ARBA00023002"/>
    </source>
</evidence>
<keyword evidence="2" id="KW-0479">Metal-binding</keyword>
<organism evidence="6 7">
    <name type="scientific">Aspergillus viridinutans</name>
    <dbReference type="NCBI Taxonomy" id="75553"/>
    <lineage>
        <taxon>Eukaryota</taxon>
        <taxon>Fungi</taxon>
        <taxon>Dikarya</taxon>
        <taxon>Ascomycota</taxon>
        <taxon>Pezizomycotina</taxon>
        <taxon>Eurotiomycetes</taxon>
        <taxon>Eurotiomycetidae</taxon>
        <taxon>Eurotiales</taxon>
        <taxon>Aspergillaceae</taxon>
        <taxon>Aspergillus</taxon>
        <taxon>Aspergillus subgen. Fumigati</taxon>
    </lineage>
</organism>
<comment type="cofactor">
    <cofactor evidence="1">
        <name>Zn(2+)</name>
        <dbReference type="ChEBI" id="CHEBI:29105"/>
    </cofactor>
</comment>
<keyword evidence="7" id="KW-1185">Reference proteome</keyword>
<evidence type="ECO:0000313" key="6">
    <source>
        <dbReference type="EMBL" id="GIK03791.1"/>
    </source>
</evidence>
<sequence>MTILIAKVASIPKVIGYTPPIAGKIPHATIAAMHLASADEIYLLGGVQAIAAMALGTETMAKGDFIMGPGNAFITEAKRQLFSEIGIDLFAGPTEILIMADETADPFMVAMDIILQAKHGPDSPAVIITTSEAVGRELMRIITELLKNLLTAKLAGTSWEWFSEVIIVGLIDEP</sequence>
<proteinExistence type="inferred from homology"/>
<comment type="similarity">
    <text evidence="5">Belongs to the histidinol dehydrogenase family.</text>
</comment>
<evidence type="ECO:0000256" key="2">
    <source>
        <dbReference type="ARBA" id="ARBA00022723"/>
    </source>
</evidence>
<evidence type="ECO:0000256" key="3">
    <source>
        <dbReference type="ARBA" id="ARBA00022833"/>
    </source>
</evidence>
<gene>
    <name evidence="6" type="ORF">Aspvir_007865</name>
</gene>
<name>A0A9P3F780_ASPVI</name>
<dbReference type="GO" id="GO:0046872">
    <property type="term" value="F:metal ion binding"/>
    <property type="evidence" value="ECO:0007669"/>
    <property type="project" value="UniProtKB-KW"/>
</dbReference>
<dbReference type="InterPro" id="IPR012131">
    <property type="entry name" value="Hstdl_DH"/>
</dbReference>
<dbReference type="RefSeq" id="XP_043126977.1">
    <property type="nucleotide sequence ID" value="XM_043271042.1"/>
</dbReference>
<dbReference type="PANTHER" id="PTHR21256:SF14">
    <property type="entry name" value="HISTIDINOL DEHYDROGENASE"/>
    <property type="match status" value="1"/>
</dbReference>
<dbReference type="PANTHER" id="PTHR21256">
    <property type="entry name" value="HISTIDINOL DEHYDROGENASE HDH"/>
    <property type="match status" value="1"/>
</dbReference>
<protein>
    <recommendedName>
        <fullName evidence="8">Histidinol dehydrogenase</fullName>
    </recommendedName>
</protein>
<dbReference type="EMBL" id="BOPL01000006">
    <property type="protein sequence ID" value="GIK03791.1"/>
    <property type="molecule type" value="Genomic_DNA"/>
</dbReference>
<dbReference type="InterPro" id="IPR016161">
    <property type="entry name" value="Ald_DH/histidinol_DH"/>
</dbReference>
<reference evidence="6 7" key="1">
    <citation type="submission" date="2021-02" db="EMBL/GenBank/DDBJ databases">
        <title>Pan-genome distribution and transcriptional activeness of fungal secondary metabolism genes in Aspergillus section Fumigati.</title>
        <authorList>
            <person name="Takahashi H."/>
            <person name="Umemura M."/>
            <person name="Ninomiya A."/>
            <person name="Kusuya Y."/>
            <person name="Urayama S."/>
            <person name="Shimizu M."/>
            <person name="Watanabe A."/>
            <person name="Kamei K."/>
            <person name="Yaguchi T."/>
            <person name="Hagiwara D."/>
        </authorList>
    </citation>
    <scope>NUCLEOTIDE SEQUENCE [LARGE SCALE GENOMIC DNA]</scope>
    <source>
        <strain evidence="6 7">IFM 47045</strain>
    </source>
</reference>
<dbReference type="GO" id="GO:0051287">
    <property type="term" value="F:NAD binding"/>
    <property type="evidence" value="ECO:0007669"/>
    <property type="project" value="InterPro"/>
</dbReference>
<evidence type="ECO:0000256" key="5">
    <source>
        <dbReference type="RuleBase" id="RU004175"/>
    </source>
</evidence>
<dbReference type="GeneID" id="66935847"/>
<comment type="caution">
    <text evidence="6">The sequence shown here is derived from an EMBL/GenBank/DDBJ whole genome shotgun (WGS) entry which is preliminary data.</text>
</comment>
<dbReference type="Proteomes" id="UP000710440">
    <property type="component" value="Unassembled WGS sequence"/>
</dbReference>
<dbReference type="PRINTS" id="PR00083">
    <property type="entry name" value="HOLDHDRGNASE"/>
</dbReference>
<dbReference type="GO" id="GO:0004399">
    <property type="term" value="F:histidinol dehydrogenase activity"/>
    <property type="evidence" value="ECO:0007669"/>
    <property type="project" value="TreeGrafter"/>
</dbReference>
<accession>A0A9P3F780</accession>
<evidence type="ECO:0000313" key="7">
    <source>
        <dbReference type="Proteomes" id="UP000710440"/>
    </source>
</evidence>
<dbReference type="SUPFAM" id="SSF53720">
    <property type="entry name" value="ALDH-like"/>
    <property type="match status" value="1"/>
</dbReference>
<dbReference type="Gene3D" id="3.40.50.1980">
    <property type="entry name" value="Nitrogenase molybdenum iron protein domain"/>
    <property type="match status" value="2"/>
</dbReference>
<dbReference type="OrthoDB" id="1703565at2759"/>
<dbReference type="Pfam" id="PF00815">
    <property type="entry name" value="Histidinol_dh"/>
    <property type="match status" value="1"/>
</dbReference>
<evidence type="ECO:0000256" key="1">
    <source>
        <dbReference type="ARBA" id="ARBA00001947"/>
    </source>
</evidence>
<keyword evidence="4" id="KW-0560">Oxidoreductase</keyword>
<dbReference type="GO" id="GO:0000105">
    <property type="term" value="P:L-histidine biosynthetic process"/>
    <property type="evidence" value="ECO:0007669"/>
    <property type="project" value="TreeGrafter"/>
</dbReference>
<evidence type="ECO:0008006" key="8">
    <source>
        <dbReference type="Google" id="ProtNLM"/>
    </source>
</evidence>
<keyword evidence="3" id="KW-0862">Zinc</keyword>
<dbReference type="AlphaFoldDB" id="A0A9P3F780"/>
<dbReference type="GO" id="GO:0005829">
    <property type="term" value="C:cytosol"/>
    <property type="evidence" value="ECO:0007669"/>
    <property type="project" value="TreeGrafter"/>
</dbReference>